<dbReference type="Pfam" id="PF04444">
    <property type="entry name" value="Dioxygenase_N"/>
    <property type="match status" value="1"/>
</dbReference>
<dbReference type="GO" id="GO:0009712">
    <property type="term" value="P:catechol-containing compound metabolic process"/>
    <property type="evidence" value="ECO:0007669"/>
    <property type="project" value="InterPro"/>
</dbReference>
<dbReference type="PANTHER" id="PTHR33711:SF7">
    <property type="entry name" value="INTRADIOL RING-CLEAVAGE DIOXYGENASES DOMAIN-CONTAINING PROTEIN-RELATED"/>
    <property type="match status" value="1"/>
</dbReference>
<evidence type="ECO:0000256" key="2">
    <source>
        <dbReference type="ARBA" id="ARBA00007825"/>
    </source>
</evidence>
<protein>
    <recommendedName>
        <fullName evidence="12">Intradiol ring-cleavage dioxygenases domain-containing protein</fullName>
    </recommendedName>
</protein>
<dbReference type="VEuPathDB" id="FungiDB:PV10_06409"/>
<evidence type="ECO:0000313" key="10">
    <source>
        <dbReference type="EMBL" id="RVX73606.1"/>
    </source>
</evidence>
<dbReference type="PANTHER" id="PTHR33711">
    <property type="entry name" value="DIOXYGENASE, PUTATIVE (AFU_ORTHOLOGUE AFUA_2G02910)-RELATED"/>
    <property type="match status" value="1"/>
</dbReference>
<dbReference type="InterPro" id="IPR000627">
    <property type="entry name" value="Intradiol_dOase_C"/>
</dbReference>
<proteinExistence type="inferred from homology"/>
<evidence type="ECO:0000256" key="3">
    <source>
        <dbReference type="ARBA" id="ARBA00022723"/>
    </source>
</evidence>
<dbReference type="Proteomes" id="UP000288859">
    <property type="component" value="Unassembled WGS sequence"/>
</dbReference>
<keyword evidence="3" id="KW-0479">Metal-binding</keyword>
<name>A0A438ND56_EXOME</name>
<sequence length="321" mass="35395">MATNGTNGVNGGAVQGAATHRFDPTFTQKVIDAMGPKTSPRMREVMTSLTRHLHDFAREVELTVDEWAEGVALINWAGQMSNDKRNEGQLVCDVVGLESLVDEITYKKASEASDLATQSAILGPFFRHDHPIREKGATISFNTPKDAEVVYMYGQVVDAKTKKPLANATIDVWEASTNGLYEQQDPDQIDCNLRGKFVTDANGEYAFYCLRPTPYPIPFDGPAGKLLQLLDRHPYRPAHIHLIVLLEGYKPITTQIFDKASKYLDDDSVFAVKDSLLVEFVPRKGDEQAQLELKYDVNLAPQDAEGESGDGLATQGSGRGF</sequence>
<feature type="domain" description="Intradiol ring-cleavage dioxygenases" evidence="8">
    <location>
        <begin position="122"/>
        <end position="300"/>
    </location>
</feature>
<evidence type="ECO:0000259" key="9">
    <source>
        <dbReference type="Pfam" id="PF04444"/>
    </source>
</evidence>
<feature type="region of interest" description="Disordered" evidence="7">
    <location>
        <begin position="302"/>
        <end position="321"/>
    </location>
</feature>
<reference evidence="10 11" key="1">
    <citation type="submission" date="2017-03" db="EMBL/GenBank/DDBJ databases">
        <title>Genomes of endolithic fungi from Antarctica.</title>
        <authorList>
            <person name="Coleine C."/>
            <person name="Masonjones S."/>
            <person name="Stajich J.E."/>
        </authorList>
    </citation>
    <scope>NUCLEOTIDE SEQUENCE [LARGE SCALE GENOMIC DNA]</scope>
    <source>
        <strain evidence="10 11">CCFEE 6314</strain>
    </source>
</reference>
<evidence type="ECO:0000313" key="11">
    <source>
        <dbReference type="Proteomes" id="UP000288859"/>
    </source>
</evidence>
<dbReference type="InterPro" id="IPR007535">
    <property type="entry name" value="Catechol_dOase_N"/>
</dbReference>
<gene>
    <name evidence="10" type="ORF">B0A52_02495</name>
</gene>
<evidence type="ECO:0000256" key="1">
    <source>
        <dbReference type="ARBA" id="ARBA00001965"/>
    </source>
</evidence>
<dbReference type="Pfam" id="PF00775">
    <property type="entry name" value="Dioxygenase_C"/>
    <property type="match status" value="1"/>
</dbReference>
<evidence type="ECO:0000259" key="8">
    <source>
        <dbReference type="Pfam" id="PF00775"/>
    </source>
</evidence>
<comment type="cofactor">
    <cofactor evidence="1">
        <name>Fe(3+)</name>
        <dbReference type="ChEBI" id="CHEBI:29034"/>
    </cofactor>
</comment>
<dbReference type="InterPro" id="IPR015889">
    <property type="entry name" value="Intradiol_dOase_core"/>
</dbReference>
<dbReference type="SUPFAM" id="SSF49482">
    <property type="entry name" value="Aromatic compound dioxygenase"/>
    <property type="match status" value="1"/>
</dbReference>
<feature type="domain" description="Catechol dioxygenase N-terminal" evidence="9">
    <location>
        <begin position="40"/>
        <end position="112"/>
    </location>
</feature>
<evidence type="ECO:0000256" key="4">
    <source>
        <dbReference type="ARBA" id="ARBA00022964"/>
    </source>
</evidence>
<evidence type="ECO:0000256" key="5">
    <source>
        <dbReference type="ARBA" id="ARBA00023002"/>
    </source>
</evidence>
<keyword evidence="4" id="KW-0223">Dioxygenase</keyword>
<evidence type="ECO:0000256" key="7">
    <source>
        <dbReference type="SAM" id="MobiDB-lite"/>
    </source>
</evidence>
<dbReference type="Gene3D" id="2.60.130.10">
    <property type="entry name" value="Aromatic compound dioxygenase"/>
    <property type="match status" value="1"/>
</dbReference>
<dbReference type="InterPro" id="IPR039390">
    <property type="entry name" value="1_2-HQD/HQD"/>
</dbReference>
<comment type="similarity">
    <text evidence="2">Belongs to the intradiol ring-cleavage dioxygenase family.</text>
</comment>
<dbReference type="GO" id="GO:0008199">
    <property type="term" value="F:ferric iron binding"/>
    <property type="evidence" value="ECO:0007669"/>
    <property type="project" value="InterPro"/>
</dbReference>
<evidence type="ECO:0008006" key="12">
    <source>
        <dbReference type="Google" id="ProtNLM"/>
    </source>
</evidence>
<dbReference type="CDD" id="cd03461">
    <property type="entry name" value="1_2-HQD"/>
    <property type="match status" value="1"/>
</dbReference>
<keyword evidence="5" id="KW-0560">Oxidoreductase</keyword>
<dbReference type="EMBL" id="NAJM01000007">
    <property type="protein sequence ID" value="RVX73606.1"/>
    <property type="molecule type" value="Genomic_DNA"/>
</dbReference>
<dbReference type="OrthoDB" id="5238185at2759"/>
<organism evidence="10 11">
    <name type="scientific">Exophiala mesophila</name>
    <name type="common">Black yeast-like fungus</name>
    <dbReference type="NCBI Taxonomy" id="212818"/>
    <lineage>
        <taxon>Eukaryota</taxon>
        <taxon>Fungi</taxon>
        <taxon>Dikarya</taxon>
        <taxon>Ascomycota</taxon>
        <taxon>Pezizomycotina</taxon>
        <taxon>Eurotiomycetes</taxon>
        <taxon>Chaetothyriomycetidae</taxon>
        <taxon>Chaetothyriales</taxon>
        <taxon>Herpotrichiellaceae</taxon>
        <taxon>Exophiala</taxon>
    </lineage>
</organism>
<dbReference type="InterPro" id="IPR050770">
    <property type="entry name" value="Intradiol_RC_Dioxygenase"/>
</dbReference>
<evidence type="ECO:0000256" key="6">
    <source>
        <dbReference type="ARBA" id="ARBA00023004"/>
    </source>
</evidence>
<keyword evidence="6" id="KW-0408">Iron</keyword>
<comment type="caution">
    <text evidence="10">The sequence shown here is derived from an EMBL/GenBank/DDBJ whole genome shotgun (WGS) entry which is preliminary data.</text>
</comment>
<accession>A0A438ND56</accession>
<dbReference type="AlphaFoldDB" id="A0A438ND56"/>
<dbReference type="GO" id="GO:0018576">
    <property type="term" value="F:catechol 1,2-dioxygenase activity"/>
    <property type="evidence" value="ECO:0007669"/>
    <property type="project" value="InterPro"/>
</dbReference>